<sequence>MSLNNNILNDDEIFLKEFLKCYNINDISKHDEIFLKEFLKGFYRQVIKIENFNRFENILMEWVKEFFEINKKDSKQILELMENHEEKENWFPSLIGFFYQHGIDNSCVIDKYESLKLYSLSINNQKSEKLVSVYQILDIIIGKYLLSFYYYKDIILSKRDLIEKKFKHVMSQKQFEDFNGLEINICKDEINTIEKYFELLDKGHIDKNKNKTDFVKMRELNNLGYSYQYGLGKEKDENKAFEFYLKSSEGGNASAQNNLGNCYQNGIGTKKDEKKAFECYLKAANEGDLYAQYNLGMCYQNGIGINKDDKRAFEWYYKSATEEYSSAQNKLGDCYKNGIGTSKDGNQAFIWYSKAAKGGNSDAETNLGDCYMSGIGVKNDLAKAFYWYEKAVKNGNITAQFCLGNYYMDTNNYDYDNNKAIYWY</sequence>
<dbReference type="SUPFAM" id="SSF81901">
    <property type="entry name" value="HCP-like"/>
    <property type="match status" value="2"/>
</dbReference>
<dbReference type="InterPro" id="IPR006597">
    <property type="entry name" value="Sel1-like"/>
</dbReference>
<name>A0A397T5M7_9GLOM</name>
<dbReference type="SMART" id="SM00671">
    <property type="entry name" value="SEL1"/>
    <property type="match status" value="5"/>
</dbReference>
<comment type="caution">
    <text evidence="1">The sequence shown here is derived from an EMBL/GenBank/DDBJ whole genome shotgun (WGS) entry which is preliminary data.</text>
</comment>
<feature type="non-terminal residue" evidence="1">
    <location>
        <position position="424"/>
    </location>
</feature>
<dbReference type="PANTHER" id="PTHR43628:SF1">
    <property type="entry name" value="CHITIN SYNTHASE REGULATORY FACTOR 2-RELATED"/>
    <property type="match status" value="1"/>
</dbReference>
<dbReference type="STRING" id="658196.A0A397T5M7"/>
<evidence type="ECO:0000313" key="1">
    <source>
        <dbReference type="EMBL" id="RIA90344.1"/>
    </source>
</evidence>
<gene>
    <name evidence="1" type="ORF">C1645_876138</name>
</gene>
<protein>
    <submittedName>
        <fullName evidence="1">Uncharacterized protein</fullName>
    </submittedName>
</protein>
<dbReference type="Proteomes" id="UP000265703">
    <property type="component" value="Unassembled WGS sequence"/>
</dbReference>
<dbReference type="Gene3D" id="1.25.40.10">
    <property type="entry name" value="Tetratricopeptide repeat domain"/>
    <property type="match status" value="2"/>
</dbReference>
<proteinExistence type="predicted"/>
<dbReference type="InterPro" id="IPR011990">
    <property type="entry name" value="TPR-like_helical_dom_sf"/>
</dbReference>
<reference evidence="1 2" key="1">
    <citation type="submission" date="2018-06" db="EMBL/GenBank/DDBJ databases">
        <title>Comparative genomics reveals the genomic features of Rhizophagus irregularis, R. cerebriforme, R. diaphanum and Gigaspora rosea, and their symbiotic lifestyle signature.</title>
        <authorList>
            <person name="Morin E."/>
            <person name="San Clemente H."/>
            <person name="Chen E.C.H."/>
            <person name="De La Providencia I."/>
            <person name="Hainaut M."/>
            <person name="Kuo A."/>
            <person name="Kohler A."/>
            <person name="Murat C."/>
            <person name="Tang N."/>
            <person name="Roy S."/>
            <person name="Loubradou J."/>
            <person name="Henrissat B."/>
            <person name="Grigoriev I.V."/>
            <person name="Corradi N."/>
            <person name="Roux C."/>
            <person name="Martin F.M."/>
        </authorList>
    </citation>
    <scope>NUCLEOTIDE SEQUENCE [LARGE SCALE GENOMIC DNA]</scope>
    <source>
        <strain evidence="1 2">DAOM 227022</strain>
    </source>
</reference>
<dbReference type="Pfam" id="PF08238">
    <property type="entry name" value="Sel1"/>
    <property type="match status" value="6"/>
</dbReference>
<accession>A0A397T5M7</accession>
<dbReference type="AlphaFoldDB" id="A0A397T5M7"/>
<dbReference type="OrthoDB" id="2330509at2759"/>
<dbReference type="EMBL" id="QKYT01000184">
    <property type="protein sequence ID" value="RIA90344.1"/>
    <property type="molecule type" value="Genomic_DNA"/>
</dbReference>
<dbReference type="InterPro" id="IPR052945">
    <property type="entry name" value="Mitotic_Regulator"/>
</dbReference>
<keyword evidence="2" id="KW-1185">Reference proteome</keyword>
<evidence type="ECO:0000313" key="2">
    <source>
        <dbReference type="Proteomes" id="UP000265703"/>
    </source>
</evidence>
<organism evidence="1 2">
    <name type="scientific">Glomus cerebriforme</name>
    <dbReference type="NCBI Taxonomy" id="658196"/>
    <lineage>
        <taxon>Eukaryota</taxon>
        <taxon>Fungi</taxon>
        <taxon>Fungi incertae sedis</taxon>
        <taxon>Mucoromycota</taxon>
        <taxon>Glomeromycotina</taxon>
        <taxon>Glomeromycetes</taxon>
        <taxon>Glomerales</taxon>
        <taxon>Glomeraceae</taxon>
        <taxon>Glomus</taxon>
    </lineage>
</organism>
<dbReference type="PANTHER" id="PTHR43628">
    <property type="entry name" value="ACTIVATOR OF C KINASE PROTEIN 1-RELATED"/>
    <property type="match status" value="1"/>
</dbReference>